<feature type="transmembrane region" description="Helical" evidence="3">
    <location>
        <begin position="554"/>
        <end position="578"/>
    </location>
</feature>
<dbReference type="InterPro" id="IPR052825">
    <property type="entry name" value="CCD-Prefoldin_beta-like"/>
</dbReference>
<sequence>MQTASVTYQRQKKHFLMVVKRKADSLDMSLKSSNSNQEKFEQIYQPLQREHQRHQEPAHQSRKNLSEMHDEDPGKDKTSQNCVERDLEHAARSLGTAREEICRLAAQEPQGQGEEQRKLDSAFEKSQLEVEKLKELLKELKENGSADLQKAKEHNRRLDEEILALRNRVRSLDSEKKVLGEEVERLRGEICDSPERKHLGNHSPGKTYRSSGDRTKSQPQEELQQLRQDLHRLQVLCSSAEKELRYERGKNLDLKQHNSLLQGESLKIKTELKQAQQKLLDSAKMCSSLTAEWKHCQQKIKELELEVLTQAQSGKSLSSLEEALAREKSNVAAAEEKISDLQQKLEHAHKVCLADTCILGKKQLEERIKEAMENEAKIKQNYQEEQQKRKLLHQNMNELQNQVKTLQDKERQLKMTNVQQQLRIQQQEAQLKELKNERRLCDEHLKSNQELSEKLSGLQQEKEALGRECGRLLKQLDVHVRNYNEKHQHHKAKLRRVRDHLGHEVEQRDERIRQLESDVRALKRQAEKVRGEAESSQRALVSLVWRKPIRSFNVFMASSSAGFPLIFFAPLFCFFFLGPHLQHMEVPRLGVESELPLLATATATATATPDLSHVCDLPHSPRQCQILNPLRKAEDGTHILVVTSCVRFHCATPGTPAPFSIHLVVKAPPKVCEPRSDAVDQAGHSPK</sequence>
<dbReference type="AlphaFoldDB" id="A0A4X1W644"/>
<evidence type="ECO:0000256" key="1">
    <source>
        <dbReference type="SAM" id="Coils"/>
    </source>
</evidence>
<proteinExistence type="predicted"/>
<name>A0A4X1W644_PIG</name>
<dbReference type="PANTHER" id="PTHR34479:SF1">
    <property type="entry name" value="COILED-COIL DOMAIN-CONTAINING PROTEIN 30"/>
    <property type="match status" value="1"/>
</dbReference>
<keyword evidence="3" id="KW-0812">Transmembrane</keyword>
<organism evidence="4 5">
    <name type="scientific">Sus scrofa</name>
    <name type="common">Pig</name>
    <dbReference type="NCBI Taxonomy" id="9823"/>
    <lineage>
        <taxon>Eukaryota</taxon>
        <taxon>Metazoa</taxon>
        <taxon>Chordata</taxon>
        <taxon>Craniata</taxon>
        <taxon>Vertebrata</taxon>
        <taxon>Euteleostomi</taxon>
        <taxon>Mammalia</taxon>
        <taxon>Eutheria</taxon>
        <taxon>Laurasiatheria</taxon>
        <taxon>Artiodactyla</taxon>
        <taxon>Suina</taxon>
        <taxon>Suidae</taxon>
        <taxon>Sus</taxon>
    </lineage>
</organism>
<keyword evidence="1" id="KW-0175">Coiled coil</keyword>
<feature type="coiled-coil region" evidence="1">
    <location>
        <begin position="123"/>
        <end position="189"/>
    </location>
</feature>
<dbReference type="InterPro" id="IPR031476">
    <property type="entry name" value="DUF4686"/>
</dbReference>
<dbReference type="Ensembl" id="ENSSSCT00070058699.1">
    <property type="protein sequence ID" value="ENSSSCP00070049930.1"/>
    <property type="gene ID" value="ENSSSCG00070029238.1"/>
</dbReference>
<accession>A0A4X1W644</accession>
<keyword evidence="3" id="KW-0472">Membrane</keyword>
<feature type="coiled-coil region" evidence="1">
    <location>
        <begin position="317"/>
        <end position="475"/>
    </location>
</feature>
<evidence type="ECO:0000313" key="5">
    <source>
        <dbReference type="Proteomes" id="UP000314985"/>
    </source>
</evidence>
<feature type="region of interest" description="Disordered" evidence="2">
    <location>
        <begin position="28"/>
        <end position="84"/>
    </location>
</feature>
<evidence type="ECO:0000256" key="3">
    <source>
        <dbReference type="SAM" id="Phobius"/>
    </source>
</evidence>
<dbReference type="Proteomes" id="UP000314985">
    <property type="component" value="Chromosome 6"/>
</dbReference>
<feature type="compositionally biased region" description="Basic and acidic residues" evidence="2">
    <location>
        <begin position="48"/>
        <end position="84"/>
    </location>
</feature>
<reference evidence="4" key="2">
    <citation type="submission" date="2025-08" db="UniProtKB">
        <authorList>
            <consortium name="Ensembl"/>
        </authorList>
    </citation>
    <scope>IDENTIFICATION</scope>
</reference>
<feature type="region of interest" description="Disordered" evidence="2">
    <location>
        <begin position="192"/>
        <end position="219"/>
    </location>
</feature>
<evidence type="ECO:0000256" key="2">
    <source>
        <dbReference type="SAM" id="MobiDB-lite"/>
    </source>
</evidence>
<reference evidence="4 5" key="1">
    <citation type="submission" date="2017-08" db="EMBL/GenBank/DDBJ databases">
        <title>USMARCv1.0.</title>
        <authorList>
            <person name="Hannum G.I."/>
            <person name="Koren S."/>
            <person name="Schroeder S.G."/>
            <person name="Chin S.C."/>
            <person name="Nonneman D.J."/>
            <person name="Becker S.A."/>
            <person name="Rosen B.D."/>
            <person name="Bickhart D.M."/>
            <person name="Putnam N.H."/>
            <person name="Green R.E."/>
            <person name="Tuggle C.K."/>
            <person name="Liu H."/>
            <person name="Rohrer G.A."/>
            <person name="Warr A."/>
            <person name="Hall R."/>
            <person name="Kim K."/>
            <person name="Hume D.A."/>
            <person name="Talbot R."/>
            <person name="Chow W."/>
            <person name="Howe K."/>
            <person name="Schwartz A.S."/>
            <person name="Watson M."/>
            <person name="Archibald A.L."/>
            <person name="Phillippy A.M."/>
            <person name="Smith T.P.L."/>
        </authorList>
    </citation>
    <scope>NUCLEOTIDE SEQUENCE [LARGE SCALE GENOMIC DNA]</scope>
</reference>
<feature type="coiled-coil region" evidence="1">
    <location>
        <begin position="505"/>
        <end position="539"/>
    </location>
</feature>
<dbReference type="PANTHER" id="PTHR34479">
    <property type="entry name" value="COILED-COIL DOMAIN-CONTAINING PROTEIN 30"/>
    <property type="match status" value="1"/>
</dbReference>
<dbReference type="Pfam" id="PF15742">
    <property type="entry name" value="DUF4686"/>
    <property type="match status" value="1"/>
</dbReference>
<keyword evidence="3" id="KW-1133">Transmembrane helix</keyword>
<evidence type="ECO:0000313" key="4">
    <source>
        <dbReference type="Ensembl" id="ENSSSCP00070049930.1"/>
    </source>
</evidence>
<gene>
    <name evidence="4" type="primary">CCDC30</name>
</gene>
<protein>
    <submittedName>
        <fullName evidence="4">Coiled-coil domain containing 30</fullName>
    </submittedName>
</protein>